<name>A0AAN9M0F1_CANGL</name>
<gene>
    <name evidence="1" type="ORF">VNO77_15595</name>
</gene>
<dbReference type="EMBL" id="JAYMYQ010000003">
    <property type="protein sequence ID" value="KAK7345131.1"/>
    <property type="molecule type" value="Genomic_DNA"/>
</dbReference>
<comment type="caution">
    <text evidence="1">The sequence shown here is derived from an EMBL/GenBank/DDBJ whole genome shotgun (WGS) entry which is preliminary data.</text>
</comment>
<evidence type="ECO:0000313" key="2">
    <source>
        <dbReference type="Proteomes" id="UP001367508"/>
    </source>
</evidence>
<sequence>MVKGSGYCRGCRWPRGGHMVATSGYDLTKTVNKMDGEIKIVKKEDQGTMMQLYLHLSTPTNAIEQHCQVNFANKGLMMQKMDGYEVTKAIRKSKVGIGLHIPIVVLTAHAISYDEAKWLKKNN</sequence>
<dbReference type="SUPFAM" id="SSF52172">
    <property type="entry name" value="CheY-like"/>
    <property type="match status" value="1"/>
</dbReference>
<dbReference type="Gene3D" id="3.40.50.2300">
    <property type="match status" value="1"/>
</dbReference>
<dbReference type="InterPro" id="IPR011006">
    <property type="entry name" value="CheY-like_superfamily"/>
</dbReference>
<reference evidence="1 2" key="1">
    <citation type="submission" date="2024-01" db="EMBL/GenBank/DDBJ databases">
        <title>The genomes of 5 underutilized Papilionoideae crops provide insights into root nodulation and disease resistanc.</title>
        <authorList>
            <person name="Jiang F."/>
        </authorList>
    </citation>
    <scope>NUCLEOTIDE SEQUENCE [LARGE SCALE GENOMIC DNA]</scope>
    <source>
        <strain evidence="1">LVBAO_FW01</strain>
        <tissue evidence="1">Leaves</tissue>
    </source>
</reference>
<keyword evidence="2" id="KW-1185">Reference proteome</keyword>
<proteinExistence type="predicted"/>
<protein>
    <submittedName>
        <fullName evidence="1">Uncharacterized protein</fullName>
    </submittedName>
</protein>
<accession>A0AAN9M0F1</accession>
<dbReference type="Proteomes" id="UP001367508">
    <property type="component" value="Unassembled WGS sequence"/>
</dbReference>
<dbReference type="AlphaFoldDB" id="A0AAN9M0F1"/>
<organism evidence="1 2">
    <name type="scientific">Canavalia gladiata</name>
    <name type="common">Sword bean</name>
    <name type="synonym">Dolichos gladiatus</name>
    <dbReference type="NCBI Taxonomy" id="3824"/>
    <lineage>
        <taxon>Eukaryota</taxon>
        <taxon>Viridiplantae</taxon>
        <taxon>Streptophyta</taxon>
        <taxon>Embryophyta</taxon>
        <taxon>Tracheophyta</taxon>
        <taxon>Spermatophyta</taxon>
        <taxon>Magnoliopsida</taxon>
        <taxon>eudicotyledons</taxon>
        <taxon>Gunneridae</taxon>
        <taxon>Pentapetalae</taxon>
        <taxon>rosids</taxon>
        <taxon>fabids</taxon>
        <taxon>Fabales</taxon>
        <taxon>Fabaceae</taxon>
        <taxon>Papilionoideae</taxon>
        <taxon>50 kb inversion clade</taxon>
        <taxon>NPAAA clade</taxon>
        <taxon>indigoferoid/millettioid clade</taxon>
        <taxon>Phaseoleae</taxon>
        <taxon>Canavalia</taxon>
    </lineage>
</organism>
<evidence type="ECO:0000313" key="1">
    <source>
        <dbReference type="EMBL" id="KAK7345131.1"/>
    </source>
</evidence>